<reference evidence="7 8" key="1">
    <citation type="submission" date="2019-08" db="EMBL/GenBank/DDBJ databases">
        <title>Prosopis cineraria nodule microbiome.</title>
        <authorList>
            <person name="Ali R."/>
            <person name="Chaluvadi S.R."/>
            <person name="Wang X."/>
        </authorList>
    </citation>
    <scope>NUCLEOTIDE SEQUENCE [LARGE SCALE GENOMIC DNA]</scope>
    <source>
        <strain evidence="7 8">BG7</strain>
        <plasmid evidence="7 8">unnamed</plasmid>
    </source>
</reference>
<keyword evidence="8" id="KW-1185">Reference proteome</keyword>
<dbReference type="RefSeq" id="WP_153272509.1">
    <property type="nucleotide sequence ID" value="NZ_CP043499.1"/>
</dbReference>
<dbReference type="Gene3D" id="2.40.100.10">
    <property type="entry name" value="Cyclophilin-like"/>
    <property type="match status" value="2"/>
</dbReference>
<dbReference type="AlphaFoldDB" id="A0A5Q0CFC8"/>
<protein>
    <submittedName>
        <fullName evidence="7">Carboxyltransferase domain-containing protein</fullName>
    </submittedName>
</protein>
<dbReference type="SMART" id="SM00796">
    <property type="entry name" value="AHS1"/>
    <property type="match status" value="1"/>
</dbReference>
<dbReference type="InterPro" id="IPR052708">
    <property type="entry name" value="PxpC"/>
</dbReference>
<sequence>MVDRARILPAGSDAFLVELEDLDATLSLMDSLLARQPVGVLELIPGARTVMVRFDPFSTSRLELTDFIRGLDLSRGSARAGKSIDIPVVYDGEDLQDVADLLGWSIDELVRRHTEATYTVAFTGFAPGFAYMTCDDPEIEVPRRKSPRVKIPAGSVAIAGKFGGIYPSDSPGGWQLLGRTPLAMWDTTRNPAALLSPGDTVRFRRAEAGTHTTRAAKVAPPVPAISAPVMTVLRSDRPASYQDLGRPNVASQGVARSGALDRDALLSANRCVGNARDAAAIEIAFGGLGVRADMPVTVAVTGARCPLNIRTADGREIPAPFALPFALDAGDELTLGMPTDGMVSYLALRGCYAVAPVLGSAATDILAKIGPAQIEAGSVLGTAGSASSAVDPWGRALRHLPTSKEIVTLDVVLGPRFDWFTSKGAETFCSQEWRVTPQSSRVGIRLSGQEAIERSISAELPSEGTLQGAIQVPADGQPVLFLADHPVTGGYPVIASVAEHHLDLAGQIPIGARIRFRPITPFDGEAIELNARGAV</sequence>
<evidence type="ECO:0000256" key="1">
    <source>
        <dbReference type="ARBA" id="ARBA00022741"/>
    </source>
</evidence>
<evidence type="ECO:0000313" key="6">
    <source>
        <dbReference type="EMBL" id="QFY62518.1"/>
    </source>
</evidence>
<evidence type="ECO:0000313" key="7">
    <source>
        <dbReference type="EMBL" id="QFY64015.1"/>
    </source>
</evidence>
<accession>A0A5Q0CFC8</accession>
<dbReference type="KEGG" id="rgr:FZ934_19175"/>
<dbReference type="Pfam" id="PF02626">
    <property type="entry name" value="CT_A_B"/>
    <property type="match status" value="1"/>
</dbReference>
<evidence type="ECO:0000259" key="4">
    <source>
        <dbReference type="SMART" id="SM00796"/>
    </source>
</evidence>
<evidence type="ECO:0000259" key="5">
    <source>
        <dbReference type="SMART" id="SM00797"/>
    </source>
</evidence>
<keyword evidence="7" id="KW-0808">Transferase</keyword>
<dbReference type="SUPFAM" id="SSF160467">
    <property type="entry name" value="PH0987 N-terminal domain-like"/>
    <property type="match status" value="1"/>
</dbReference>
<dbReference type="EMBL" id="CP043499">
    <property type="protein sequence ID" value="QFY62518.1"/>
    <property type="molecule type" value="Genomic_DNA"/>
</dbReference>
<keyword evidence="7" id="KW-0614">Plasmid</keyword>
<dbReference type="Proteomes" id="UP000326881">
    <property type="component" value="Plasmid unnamed"/>
</dbReference>
<dbReference type="Pfam" id="PF02682">
    <property type="entry name" value="CT_C_D"/>
    <property type="match status" value="1"/>
</dbReference>
<keyword evidence="2" id="KW-0378">Hydrolase</keyword>
<evidence type="ECO:0000256" key="2">
    <source>
        <dbReference type="ARBA" id="ARBA00022801"/>
    </source>
</evidence>
<dbReference type="SMART" id="SM00797">
    <property type="entry name" value="AHS2"/>
    <property type="match status" value="1"/>
</dbReference>
<proteinExistence type="predicted"/>
<geneLocation type="plasmid" evidence="7 8">
    <name>unnamed</name>
</geneLocation>
<dbReference type="GO" id="GO:0016787">
    <property type="term" value="F:hydrolase activity"/>
    <property type="evidence" value="ECO:0007669"/>
    <property type="project" value="UniProtKB-KW"/>
</dbReference>
<name>A0A5Q0CFC8_9HYPH</name>
<organism evidence="7 8">
    <name type="scientific">Rhizobium grahamii</name>
    <dbReference type="NCBI Taxonomy" id="1120045"/>
    <lineage>
        <taxon>Bacteria</taxon>
        <taxon>Pseudomonadati</taxon>
        <taxon>Pseudomonadota</taxon>
        <taxon>Alphaproteobacteria</taxon>
        <taxon>Hyphomicrobiales</taxon>
        <taxon>Rhizobiaceae</taxon>
        <taxon>Rhizobium/Agrobacterium group</taxon>
        <taxon>Rhizobium</taxon>
    </lineage>
</organism>
<dbReference type="KEGG" id="rgr:FZ934_27835"/>
<dbReference type="GO" id="GO:0016740">
    <property type="term" value="F:transferase activity"/>
    <property type="evidence" value="ECO:0007669"/>
    <property type="project" value="UniProtKB-KW"/>
</dbReference>
<evidence type="ECO:0000313" key="8">
    <source>
        <dbReference type="Proteomes" id="UP000326881"/>
    </source>
</evidence>
<dbReference type="PANTHER" id="PTHR43309">
    <property type="entry name" value="5-OXOPROLINASE SUBUNIT C"/>
    <property type="match status" value="1"/>
</dbReference>
<dbReference type="InterPro" id="IPR003778">
    <property type="entry name" value="CT_A_B"/>
</dbReference>
<dbReference type="EMBL" id="CP043499">
    <property type="protein sequence ID" value="QFY64015.1"/>
    <property type="molecule type" value="Genomic_DNA"/>
</dbReference>
<dbReference type="Gene3D" id="3.30.1360.40">
    <property type="match status" value="1"/>
</dbReference>
<feature type="domain" description="Carboxyltransferase" evidence="4">
    <location>
        <begin position="5"/>
        <end position="195"/>
    </location>
</feature>
<evidence type="ECO:0000256" key="3">
    <source>
        <dbReference type="ARBA" id="ARBA00022840"/>
    </source>
</evidence>
<dbReference type="InterPro" id="IPR029000">
    <property type="entry name" value="Cyclophilin-like_dom_sf"/>
</dbReference>
<gene>
    <name evidence="6" type="ORF">FZ934_19175</name>
    <name evidence="7" type="ORF">FZ934_27835</name>
</gene>
<dbReference type="GO" id="GO:0005524">
    <property type="term" value="F:ATP binding"/>
    <property type="evidence" value="ECO:0007669"/>
    <property type="project" value="UniProtKB-KW"/>
</dbReference>
<dbReference type="OrthoDB" id="9768696at2"/>
<dbReference type="PANTHER" id="PTHR43309:SF3">
    <property type="entry name" value="5-OXOPROLINASE SUBUNIT C"/>
    <property type="match status" value="1"/>
</dbReference>
<feature type="domain" description="Carboxyltransferase" evidence="5">
    <location>
        <begin position="251"/>
        <end position="535"/>
    </location>
</feature>
<dbReference type="InterPro" id="IPR003833">
    <property type="entry name" value="CT_C_D"/>
</dbReference>
<keyword evidence="3" id="KW-0067">ATP-binding</keyword>
<keyword evidence="1" id="KW-0547">Nucleotide-binding</keyword>
<dbReference type="SUPFAM" id="SSF50891">
    <property type="entry name" value="Cyclophilin-like"/>
    <property type="match status" value="2"/>
</dbReference>